<dbReference type="AlphaFoldDB" id="A0ABC9XQS7"/>
<evidence type="ECO:0000313" key="1">
    <source>
        <dbReference type="EMBL" id="GAB0199350.1"/>
    </source>
</evidence>
<gene>
    <name evidence="1" type="ORF">GRJ2_002400400</name>
</gene>
<organism evidence="1 2">
    <name type="scientific">Grus japonensis</name>
    <name type="common">Japanese crane</name>
    <name type="synonym">Red-crowned crane</name>
    <dbReference type="NCBI Taxonomy" id="30415"/>
    <lineage>
        <taxon>Eukaryota</taxon>
        <taxon>Metazoa</taxon>
        <taxon>Chordata</taxon>
        <taxon>Craniata</taxon>
        <taxon>Vertebrata</taxon>
        <taxon>Euteleostomi</taxon>
        <taxon>Archelosauria</taxon>
        <taxon>Archosauria</taxon>
        <taxon>Dinosauria</taxon>
        <taxon>Saurischia</taxon>
        <taxon>Theropoda</taxon>
        <taxon>Coelurosauria</taxon>
        <taxon>Aves</taxon>
        <taxon>Neognathae</taxon>
        <taxon>Neoaves</taxon>
        <taxon>Gruiformes</taxon>
        <taxon>Gruidae</taxon>
        <taxon>Grus</taxon>
    </lineage>
</organism>
<dbReference type="Gene3D" id="1.10.20.10">
    <property type="entry name" value="Histone, subunit A"/>
    <property type="match status" value="1"/>
</dbReference>
<dbReference type="InterPro" id="IPR009072">
    <property type="entry name" value="Histone-fold"/>
</dbReference>
<keyword evidence="2" id="KW-1185">Reference proteome</keyword>
<proteinExistence type="predicted"/>
<reference evidence="1 2" key="1">
    <citation type="submission" date="2024-06" db="EMBL/GenBank/DDBJ databases">
        <title>The draft genome of Grus japonensis, version 3.</title>
        <authorList>
            <person name="Nabeshima K."/>
            <person name="Suzuki S."/>
            <person name="Onuma M."/>
        </authorList>
    </citation>
    <scope>NUCLEOTIDE SEQUENCE [LARGE SCALE GENOMIC DNA]</scope>
    <source>
        <strain evidence="1 2">451A</strain>
    </source>
</reference>
<comment type="caution">
    <text evidence="1">The sequence shown here is derived from an EMBL/GenBank/DDBJ whole genome shotgun (WGS) entry which is preliminary data.</text>
</comment>
<protein>
    <submittedName>
        <fullName evidence="1">Uncharacterized protein</fullName>
    </submittedName>
</protein>
<dbReference type="EMBL" id="BAAFJT010000022">
    <property type="protein sequence ID" value="GAB0199350.1"/>
    <property type="molecule type" value="Genomic_DNA"/>
</dbReference>
<dbReference type="Proteomes" id="UP001623348">
    <property type="component" value="Unassembled WGS sequence"/>
</dbReference>
<evidence type="ECO:0000313" key="2">
    <source>
        <dbReference type="Proteomes" id="UP001623348"/>
    </source>
</evidence>
<sequence length="127" mass="13791">MKPDPTPLLRKKAAAGCIRQSLLCLCPRRQKKVAYSIYIRKLLNQTSSTGASCLAAATLAWLGSPRLLKDMALEAARLSRCGRRSRLGQREVLLAVKLVLLRVLPKPPPGCSSCEPVLKGPSEMGHS</sequence>
<name>A0ABC9XQS7_GRUJA</name>
<dbReference type="SUPFAM" id="SSF47113">
    <property type="entry name" value="Histone-fold"/>
    <property type="match status" value="1"/>
</dbReference>
<accession>A0ABC9XQS7</accession>